<organism evidence="4 5">
    <name type="scientific">Arachidicoccus soli</name>
    <dbReference type="NCBI Taxonomy" id="2341117"/>
    <lineage>
        <taxon>Bacteria</taxon>
        <taxon>Pseudomonadati</taxon>
        <taxon>Bacteroidota</taxon>
        <taxon>Chitinophagia</taxon>
        <taxon>Chitinophagales</taxon>
        <taxon>Chitinophagaceae</taxon>
        <taxon>Arachidicoccus</taxon>
    </lineage>
</organism>
<dbReference type="OrthoDB" id="9771883at2"/>
<dbReference type="Proteomes" id="UP000266118">
    <property type="component" value="Chromosome"/>
</dbReference>
<accession>A0A386HKZ7</accession>
<dbReference type="KEGG" id="ark:D6B99_01730"/>
<protein>
    <recommendedName>
        <fullName evidence="6">3-hydroxyacyl-CoA dehydrogenase</fullName>
    </recommendedName>
</protein>
<dbReference type="Gene3D" id="3.40.50.720">
    <property type="entry name" value="NAD(P)-binding Rossmann-like Domain"/>
    <property type="match status" value="1"/>
</dbReference>
<dbReference type="RefSeq" id="WP_119984480.1">
    <property type="nucleotide sequence ID" value="NZ_CP032489.1"/>
</dbReference>
<dbReference type="InterPro" id="IPR050136">
    <property type="entry name" value="FA_oxidation_alpha_subunit"/>
</dbReference>
<evidence type="ECO:0000313" key="4">
    <source>
        <dbReference type="EMBL" id="AYD46445.1"/>
    </source>
</evidence>
<dbReference type="EMBL" id="CP032489">
    <property type="protein sequence ID" value="AYD46445.1"/>
    <property type="molecule type" value="Genomic_DNA"/>
</dbReference>
<evidence type="ECO:0008006" key="6">
    <source>
        <dbReference type="Google" id="ProtNLM"/>
    </source>
</evidence>
<reference evidence="4 5" key="1">
    <citation type="submission" date="2018-09" db="EMBL/GenBank/DDBJ databases">
        <title>Arachidicoccus sp. nov., a bacterium isolated from soil.</title>
        <authorList>
            <person name="Weon H.-Y."/>
            <person name="Kwon S.-W."/>
            <person name="Lee S.A."/>
        </authorList>
    </citation>
    <scope>NUCLEOTIDE SEQUENCE [LARGE SCALE GENOMIC DNA]</scope>
    <source>
        <strain evidence="4 5">KIS59-12</strain>
    </source>
</reference>
<evidence type="ECO:0000259" key="3">
    <source>
        <dbReference type="Pfam" id="PF02737"/>
    </source>
</evidence>
<keyword evidence="1" id="KW-0560">Oxidoreductase</keyword>
<dbReference type="InterPro" id="IPR008927">
    <property type="entry name" value="6-PGluconate_DH-like_C_sf"/>
</dbReference>
<dbReference type="FunFam" id="3.40.50.720:FF:000009">
    <property type="entry name" value="Fatty oxidation complex, alpha subunit"/>
    <property type="match status" value="1"/>
</dbReference>
<proteinExistence type="predicted"/>
<dbReference type="Gene3D" id="1.10.1040.50">
    <property type="match status" value="1"/>
</dbReference>
<keyword evidence="5" id="KW-1185">Reference proteome</keyword>
<dbReference type="SUPFAM" id="SSF48179">
    <property type="entry name" value="6-phosphogluconate dehydrogenase C-terminal domain-like"/>
    <property type="match status" value="2"/>
</dbReference>
<dbReference type="Pfam" id="PF00725">
    <property type="entry name" value="3HCDH"/>
    <property type="match status" value="1"/>
</dbReference>
<dbReference type="GO" id="GO:0016509">
    <property type="term" value="F:long-chain (3S)-3-hydroxyacyl-CoA dehydrogenase (NAD+) activity"/>
    <property type="evidence" value="ECO:0007669"/>
    <property type="project" value="TreeGrafter"/>
</dbReference>
<dbReference type="InterPro" id="IPR006176">
    <property type="entry name" value="3-OHacyl-CoA_DH_NAD-bd"/>
</dbReference>
<dbReference type="InterPro" id="IPR006108">
    <property type="entry name" value="3HC_DH_C"/>
</dbReference>
<sequence>MNEKIDSKETISDARLNYGIQNAKNPERLPGWPNFPFNKISVLGAGMMGSGIAYEVARAGIKVYLKDTDILFAKKGKIYSEKCCDKMIRRGKMTESEKEKILSLIYPTDKIADLADADMIIEAIFEDKILKREVITNSSPFLKGNGFFASNTTSLPITELASYTANPESFIGMHFFSPVDKMPLVEIILGKKTSEETLNKALHFALKLQKVPIVVQDSPAFFTSRIFFNYLLEAITMLLEGIPAAIIEAEAVNAGFAVSPLAVLDEISIPLMLHVYDQLPELSPSQKRCYSYLKKLVARGRTGRKSGKGFYNYDVSSKTKQVVEDETIPQTSQPIDKQTIQKRLLHVMALDSYRCLDEGVLDRPIDGDIGSILGVGFAKHTGGVFSYIDEVGIVQFLEDCESFSRFGEQWEVPASLIKLAEEKFSFYNGLESNWPLRK</sequence>
<feature type="domain" description="3-hydroxyacyl-CoA dehydrogenase C-terminal" evidence="2">
    <location>
        <begin position="221"/>
        <end position="313"/>
    </location>
</feature>
<dbReference type="AlphaFoldDB" id="A0A386HKZ7"/>
<dbReference type="GO" id="GO:0006635">
    <property type="term" value="P:fatty acid beta-oxidation"/>
    <property type="evidence" value="ECO:0007669"/>
    <property type="project" value="TreeGrafter"/>
</dbReference>
<dbReference type="Pfam" id="PF02737">
    <property type="entry name" value="3HCDH_N"/>
    <property type="match status" value="1"/>
</dbReference>
<name>A0A386HKZ7_9BACT</name>
<dbReference type="GO" id="GO:0070403">
    <property type="term" value="F:NAD+ binding"/>
    <property type="evidence" value="ECO:0007669"/>
    <property type="project" value="InterPro"/>
</dbReference>
<dbReference type="GO" id="GO:0004300">
    <property type="term" value="F:enoyl-CoA hydratase activity"/>
    <property type="evidence" value="ECO:0007669"/>
    <property type="project" value="TreeGrafter"/>
</dbReference>
<dbReference type="SUPFAM" id="SSF51735">
    <property type="entry name" value="NAD(P)-binding Rossmann-fold domains"/>
    <property type="match status" value="1"/>
</dbReference>
<evidence type="ECO:0000259" key="2">
    <source>
        <dbReference type="Pfam" id="PF00725"/>
    </source>
</evidence>
<dbReference type="InterPro" id="IPR036291">
    <property type="entry name" value="NAD(P)-bd_dom_sf"/>
</dbReference>
<evidence type="ECO:0000313" key="5">
    <source>
        <dbReference type="Proteomes" id="UP000266118"/>
    </source>
</evidence>
<dbReference type="PANTHER" id="PTHR43612">
    <property type="entry name" value="TRIFUNCTIONAL ENZYME SUBUNIT ALPHA"/>
    <property type="match status" value="1"/>
</dbReference>
<gene>
    <name evidence="4" type="ORF">D6B99_01730</name>
</gene>
<dbReference type="PANTHER" id="PTHR43612:SF3">
    <property type="entry name" value="TRIFUNCTIONAL ENZYME SUBUNIT ALPHA, MITOCHONDRIAL"/>
    <property type="match status" value="1"/>
</dbReference>
<evidence type="ECO:0000256" key="1">
    <source>
        <dbReference type="ARBA" id="ARBA00023002"/>
    </source>
</evidence>
<feature type="domain" description="3-hydroxyacyl-CoA dehydrogenase NAD binding" evidence="3">
    <location>
        <begin position="39"/>
        <end position="217"/>
    </location>
</feature>